<proteinExistence type="predicted"/>
<name>A0A2W5VV43_9BACT</name>
<evidence type="ECO:0000313" key="3">
    <source>
        <dbReference type="Proteomes" id="UP000249061"/>
    </source>
</evidence>
<keyword evidence="2" id="KW-0378">Hydrolase</keyword>
<dbReference type="AlphaFoldDB" id="A0A2W5VV43"/>
<reference evidence="2 3" key="1">
    <citation type="submission" date="2017-08" db="EMBL/GenBank/DDBJ databases">
        <title>Infants hospitalized years apart are colonized by the same room-sourced microbial strains.</title>
        <authorList>
            <person name="Brooks B."/>
            <person name="Olm M.R."/>
            <person name="Firek B.A."/>
            <person name="Baker R."/>
            <person name="Thomas B.C."/>
            <person name="Morowitz M.J."/>
            <person name="Banfield J.F."/>
        </authorList>
    </citation>
    <scope>NUCLEOTIDE SEQUENCE [LARGE SCALE GENOMIC DNA]</scope>
    <source>
        <strain evidence="2">S2_003_000_R2_14</strain>
    </source>
</reference>
<sequence>MNWNQELFKKAIDFAAKAHGDQKIIGSGAPYVVHVVKVATEVLCVADGSFDVDLAMQCALLHDCVEDAGVTWGELERTFGKRVADGVQALTKDEKIPRIDRMVDALQRILAQPREVAMVKLADRITNMEPPPPQWSPEKVREYREEANRIHDTLKDAHPGLAQRLQEKIAVYG</sequence>
<dbReference type="PANTHER" id="PTHR46246:SF1">
    <property type="entry name" value="GUANOSINE-3',5'-BIS(DIPHOSPHATE) 3'-PYROPHOSPHOHYDROLASE MESH1"/>
    <property type="match status" value="1"/>
</dbReference>
<dbReference type="PANTHER" id="PTHR46246">
    <property type="entry name" value="GUANOSINE-3',5'-BIS(DIPHOSPHATE) 3'-PYROPHOSPHOHYDROLASE MESH1"/>
    <property type="match status" value="1"/>
</dbReference>
<evidence type="ECO:0000313" key="2">
    <source>
        <dbReference type="EMBL" id="PZR14461.1"/>
    </source>
</evidence>
<dbReference type="InterPro" id="IPR003607">
    <property type="entry name" value="HD/PDEase_dom"/>
</dbReference>
<dbReference type="Proteomes" id="UP000249061">
    <property type="component" value="Unassembled WGS sequence"/>
</dbReference>
<organism evidence="2 3">
    <name type="scientific">Archangium gephyra</name>
    <dbReference type="NCBI Taxonomy" id="48"/>
    <lineage>
        <taxon>Bacteria</taxon>
        <taxon>Pseudomonadati</taxon>
        <taxon>Myxococcota</taxon>
        <taxon>Myxococcia</taxon>
        <taxon>Myxococcales</taxon>
        <taxon>Cystobacterineae</taxon>
        <taxon>Archangiaceae</taxon>
        <taxon>Archangium</taxon>
    </lineage>
</organism>
<evidence type="ECO:0000259" key="1">
    <source>
        <dbReference type="SMART" id="SM00471"/>
    </source>
</evidence>
<gene>
    <name evidence="2" type="ORF">DI536_10415</name>
</gene>
<dbReference type="SMART" id="SM00471">
    <property type="entry name" value="HDc"/>
    <property type="match status" value="1"/>
</dbReference>
<dbReference type="SUPFAM" id="SSF109604">
    <property type="entry name" value="HD-domain/PDEase-like"/>
    <property type="match status" value="1"/>
</dbReference>
<dbReference type="GO" id="GO:0008893">
    <property type="term" value="F:guanosine-3',5'-bis(diphosphate) 3'-diphosphatase activity"/>
    <property type="evidence" value="ECO:0007669"/>
    <property type="project" value="TreeGrafter"/>
</dbReference>
<accession>A0A2W5VV43</accession>
<feature type="domain" description="HD/PDEase" evidence="1">
    <location>
        <begin position="27"/>
        <end position="137"/>
    </location>
</feature>
<dbReference type="EMBL" id="QFQP01000007">
    <property type="protein sequence ID" value="PZR14461.1"/>
    <property type="molecule type" value="Genomic_DNA"/>
</dbReference>
<protein>
    <submittedName>
        <fullName evidence="2">Bifunctional (P)ppGpp synthetase/guanosine-3',5'-bis(Diphosphate) 3'-pyrophosphohydrolase</fullName>
    </submittedName>
</protein>
<dbReference type="InterPro" id="IPR052194">
    <property type="entry name" value="MESH1"/>
</dbReference>
<dbReference type="Gene3D" id="1.10.3210.10">
    <property type="entry name" value="Hypothetical protein af1432"/>
    <property type="match status" value="1"/>
</dbReference>
<dbReference type="Pfam" id="PF13328">
    <property type="entry name" value="HD_4"/>
    <property type="match status" value="1"/>
</dbReference>
<comment type="caution">
    <text evidence="2">The sequence shown here is derived from an EMBL/GenBank/DDBJ whole genome shotgun (WGS) entry which is preliminary data.</text>
</comment>